<evidence type="ECO:0000256" key="2">
    <source>
        <dbReference type="ARBA" id="ARBA00022473"/>
    </source>
</evidence>
<dbReference type="GO" id="GO:0005634">
    <property type="term" value="C:nucleus"/>
    <property type="evidence" value="ECO:0007669"/>
    <property type="project" value="UniProtKB-SubCell"/>
</dbReference>
<evidence type="ECO:0000256" key="4">
    <source>
        <dbReference type="ARBA" id="ARBA00023015"/>
    </source>
</evidence>
<feature type="compositionally biased region" description="Polar residues" evidence="8">
    <location>
        <begin position="417"/>
        <end position="441"/>
    </location>
</feature>
<evidence type="ECO:0000313" key="11">
    <source>
        <dbReference type="EMBL" id="KAG6773686.1"/>
    </source>
</evidence>
<feature type="compositionally biased region" description="Acidic residues" evidence="8">
    <location>
        <begin position="132"/>
        <end position="144"/>
    </location>
</feature>
<name>A0A8X7ZQE4_POPTO</name>
<evidence type="ECO:0000313" key="12">
    <source>
        <dbReference type="Proteomes" id="UP000886885"/>
    </source>
</evidence>
<feature type="domain" description="CID" evidence="10">
    <location>
        <begin position="912"/>
        <end position="1076"/>
    </location>
</feature>
<feature type="compositionally biased region" description="Basic and acidic residues" evidence="8">
    <location>
        <begin position="1290"/>
        <end position="1299"/>
    </location>
</feature>
<keyword evidence="2" id="KW-0217">Developmental protein</keyword>
<protein>
    <recommendedName>
        <fullName evidence="13">ENHANCER OF AG-4 protein 2</fullName>
    </recommendedName>
</protein>
<dbReference type="CDD" id="cd20147">
    <property type="entry name" value="PWWP_HULK"/>
    <property type="match status" value="1"/>
</dbReference>
<sequence length="1619" mass="175933">MAPGRKKGANNKKVQLRLGDLVLAKVKGYPSWPAKISRPEDWKRAPDAKKVFVYFFGTQEIAFVAPSDIQVFTNEVKNKLSARCQSKKDKFFSQAVKEICAAFEELQKGKSSGLGDNTDRSAPGSEAPSVDSMEEDEAEDDLNEDMGKVGQSGEVWNLGREFSSKLERCSSRRDEAGSEDMKPSVSGDADDSSSPGISSEKKVKMLDGAQPQEVLSSSSLDNVCCVKVEASCNGNLDLNCIKNLGTGERAWTNPHESKKVFSGAERKLECNSREQVIGGEKGKLASGSLKDPPPGPPKSELEANGGRKVKDLSKAKKGTMVSDEKHENKVFQKKRRAQPDYGKSELEATENANPAKKSKRVDVADDITKGPFSENMSVSPSSNVVDDQAAKRSMAHGKREILLGLRARSDKAKSDAFAQTSKVKSNLSSQPGKVKSGTSAKMSKVDSDASAQTVKVKSDASAQWGNTNTDVSVQISKVKLDSTAEIGKAKPDVPDPMSKTKSDVSNDEAVLPVLKRRRRAMEAMCDAAALNSDDRMEKNALELKSDMVSINARVSITQQPKRRRAVCLYDNDDEDEEPKTPIHGGAAKNGREPVSVSDASKRTNARIESSVNQQQRNSINAQTSIKDSTGLENIHSKESSLLLQNNPRSPSYPKTVKRNDTHISPSPGKSEPEQLLSKEAKPITTTPKRSPHLLSATKPIVEQHKAINPAVKVSTPGTQKKAQAGPGKVSGPVLDNSNASQNHAPSQKSRAAFSGERPKSTPKATSQMSNLTVPVGALSELEVGMADRPSFLVDSKTPDSVTSMKHLIAAAQEKRRQAHLQSFPLGNPAFIALNNAQGRSPSSSPSQLFLSGTSNAAQADMQGFYHRTDLVSPSTHGRQSASHDQVEGEEIEEQRVSSGHRAAGGSLSGGTEAAVARDAFEGMIETLSRTKESIGRATRLAIDCAKYGIANEVVELLIRKLESEPSFHRKVDIFFLVDSITQNKERVHSVSTTINNDGCHSYVFYFVFLYSGIAGASYVPTVQAALPRLLGAAAPAGASARENRRQCLKVLRLWLERKILPESVLRRYMDDIGGSNEDTSSGFSLRRPSRAERAIDDPIREMEGMLVDEYGRCVFLVIRAILFNNISVAYFLSLEEHLAWSYILLWKFDAYMVHDMSHLQSPVVDLICPLLLVPINIIYENCKFNHKSALFGVASQKEEVKFDCQKIHFGFLGFGTSNATFQLPGFLSSHVFEDDDEDFPSSPFKEGDGVLGVTGSIHALGDLEICTATPSDRRHCILEDVDVELEMEDVSGHQKDERPSSTGGSFEMEPQQHCSDEPEPALNDSVELLPLPDDSPPPPPDSPPPPPPLPTSPPPPPPPPLPLPLPPPPSTSPAPPPPPPPPLPPPPSQPPPPLPPVPTMVLQPPVPTQPLLPAKPIQPSHSSVQSSPQLAYQQAVPHEYCTTPNSNQIVQMAGGTPHGNHMFLNPQAPQQNPHFQSVNAPFPQRPLHPNLAQTASGHFSFTKPLIQQHPQHPYPRPYPMLSHPDGRPRFPTDEQWRMPSSEYADGQHGAWMSGRNPSHAGPSFGQEGYFRPPPPNNMGFQVAPTNNLPAGAPIPGHGVSQMLPCRPDMPSLNCWRPAQ</sequence>
<keyword evidence="7" id="KW-0539">Nucleus</keyword>
<dbReference type="FunFam" id="1.25.40.90:FF:000037">
    <property type="entry name" value="Enhancer of ag-4 2"/>
    <property type="match status" value="1"/>
</dbReference>
<proteinExistence type="predicted"/>
<feature type="region of interest" description="Disordered" evidence="8">
    <location>
        <begin position="870"/>
        <end position="910"/>
    </location>
</feature>
<evidence type="ECO:0000256" key="7">
    <source>
        <dbReference type="ARBA" id="ARBA00023242"/>
    </source>
</evidence>
<keyword evidence="3" id="KW-0507">mRNA processing</keyword>
<dbReference type="PROSITE" id="PS51391">
    <property type="entry name" value="CID"/>
    <property type="match status" value="1"/>
</dbReference>
<feature type="compositionally biased region" description="Polar residues" evidence="8">
    <location>
        <begin position="871"/>
        <end position="883"/>
    </location>
</feature>
<comment type="subcellular location">
    <subcellularLocation>
        <location evidence="1">Nucleus</location>
    </subcellularLocation>
</comment>
<feature type="region of interest" description="Disordered" evidence="8">
    <location>
        <begin position="271"/>
        <end position="450"/>
    </location>
</feature>
<dbReference type="InterPro" id="IPR006569">
    <property type="entry name" value="CID_dom"/>
</dbReference>
<dbReference type="PANTHER" id="PTHR12550">
    <property type="entry name" value="HEPATOMA-DERIVED GROWTH FACTOR-RELATED"/>
    <property type="match status" value="1"/>
</dbReference>
<keyword evidence="6" id="KW-0804">Transcription</keyword>
<feature type="compositionally biased region" description="Polar residues" evidence="8">
    <location>
        <begin position="735"/>
        <end position="749"/>
    </location>
</feature>
<feature type="region of interest" description="Disordered" evidence="8">
    <location>
        <begin position="486"/>
        <end position="510"/>
    </location>
</feature>
<dbReference type="GO" id="GO:0009908">
    <property type="term" value="P:flower development"/>
    <property type="evidence" value="ECO:0007669"/>
    <property type="project" value="UniProtKB-KW"/>
</dbReference>
<dbReference type="Pfam" id="PF00855">
    <property type="entry name" value="PWWP"/>
    <property type="match status" value="1"/>
</dbReference>
<feature type="compositionally biased region" description="Basic and acidic residues" evidence="8">
    <location>
        <begin position="486"/>
        <end position="504"/>
    </location>
</feature>
<keyword evidence="12" id="KW-1185">Reference proteome</keyword>
<dbReference type="PROSITE" id="PS50812">
    <property type="entry name" value="PWWP"/>
    <property type="match status" value="1"/>
</dbReference>
<dbReference type="GO" id="GO:0006397">
    <property type="term" value="P:mRNA processing"/>
    <property type="evidence" value="ECO:0007669"/>
    <property type="project" value="UniProtKB-KW"/>
</dbReference>
<feature type="compositionally biased region" description="Basic and acidic residues" evidence="8">
    <location>
        <begin position="397"/>
        <end position="414"/>
    </location>
</feature>
<evidence type="ECO:0000256" key="3">
    <source>
        <dbReference type="ARBA" id="ARBA00022664"/>
    </source>
</evidence>
<keyword evidence="5" id="KW-0287">Flowering</keyword>
<dbReference type="SMART" id="SM00582">
    <property type="entry name" value="RPR"/>
    <property type="match status" value="1"/>
</dbReference>
<dbReference type="OrthoDB" id="62853at2759"/>
<evidence type="ECO:0000256" key="1">
    <source>
        <dbReference type="ARBA" id="ARBA00004123"/>
    </source>
</evidence>
<comment type="caution">
    <text evidence="11">The sequence shown here is derived from an EMBL/GenBank/DDBJ whole genome shotgun (WGS) entry which is preliminary data.</text>
</comment>
<dbReference type="Pfam" id="PF04818">
    <property type="entry name" value="CID"/>
    <property type="match status" value="1"/>
</dbReference>
<keyword evidence="4" id="KW-0805">Transcription regulation</keyword>
<feature type="domain" description="PWWP" evidence="9">
    <location>
        <begin position="18"/>
        <end position="75"/>
    </location>
</feature>
<feature type="compositionally biased region" description="Polar residues" evidence="8">
    <location>
        <begin position="606"/>
        <end position="631"/>
    </location>
</feature>
<dbReference type="InterPro" id="IPR000313">
    <property type="entry name" value="PWWP_dom"/>
</dbReference>
<dbReference type="PANTHER" id="PTHR12550:SF70">
    <property type="entry name" value="JIL-1 ANCHORING AND STABILIZING PROTEIN, ISOFORM A"/>
    <property type="match status" value="1"/>
</dbReference>
<feature type="region of interest" description="Disordered" evidence="8">
    <location>
        <begin position="1287"/>
        <end position="1426"/>
    </location>
</feature>
<dbReference type="Proteomes" id="UP000886885">
    <property type="component" value="Chromosome 5D"/>
</dbReference>
<feature type="region of interest" description="Disordered" evidence="8">
    <location>
        <begin position="167"/>
        <end position="199"/>
    </location>
</feature>
<feature type="compositionally biased region" description="Polar residues" evidence="8">
    <location>
        <begin position="374"/>
        <end position="385"/>
    </location>
</feature>
<accession>A0A8X7ZQE4</accession>
<dbReference type="SMART" id="SM00293">
    <property type="entry name" value="PWWP"/>
    <property type="match status" value="1"/>
</dbReference>
<feature type="compositionally biased region" description="Pro residues" evidence="8">
    <location>
        <begin position="1333"/>
        <end position="1410"/>
    </location>
</feature>
<organism evidence="11 12">
    <name type="scientific">Populus tomentosa</name>
    <name type="common">Chinese white poplar</name>
    <dbReference type="NCBI Taxonomy" id="118781"/>
    <lineage>
        <taxon>Eukaryota</taxon>
        <taxon>Viridiplantae</taxon>
        <taxon>Streptophyta</taxon>
        <taxon>Embryophyta</taxon>
        <taxon>Tracheophyta</taxon>
        <taxon>Spermatophyta</taxon>
        <taxon>Magnoliopsida</taxon>
        <taxon>eudicotyledons</taxon>
        <taxon>Gunneridae</taxon>
        <taxon>Pentapetalae</taxon>
        <taxon>rosids</taxon>
        <taxon>fabids</taxon>
        <taxon>Malpighiales</taxon>
        <taxon>Salicaceae</taxon>
        <taxon>Saliceae</taxon>
        <taxon>Populus</taxon>
    </lineage>
</organism>
<feature type="region of interest" description="Disordered" evidence="8">
    <location>
        <begin position="110"/>
        <end position="154"/>
    </location>
</feature>
<evidence type="ECO:0000256" key="6">
    <source>
        <dbReference type="ARBA" id="ARBA00023163"/>
    </source>
</evidence>
<feature type="compositionally biased region" description="Basic and acidic residues" evidence="8">
    <location>
        <begin position="670"/>
        <end position="681"/>
    </location>
</feature>
<evidence type="ECO:0000256" key="5">
    <source>
        <dbReference type="ARBA" id="ARBA00023089"/>
    </source>
</evidence>
<evidence type="ECO:0000256" key="8">
    <source>
        <dbReference type="SAM" id="MobiDB-lite"/>
    </source>
</evidence>
<feature type="compositionally biased region" description="Polar residues" evidence="8">
    <location>
        <begin position="639"/>
        <end position="649"/>
    </location>
</feature>
<evidence type="ECO:0000259" key="10">
    <source>
        <dbReference type="PROSITE" id="PS51391"/>
    </source>
</evidence>
<evidence type="ECO:0000259" key="9">
    <source>
        <dbReference type="PROSITE" id="PS50812"/>
    </source>
</evidence>
<feature type="compositionally biased region" description="Low complexity" evidence="8">
    <location>
        <begin position="1411"/>
        <end position="1426"/>
    </location>
</feature>
<evidence type="ECO:0008006" key="13">
    <source>
        <dbReference type="Google" id="ProtNLM"/>
    </source>
</evidence>
<feature type="compositionally biased region" description="Basic and acidic residues" evidence="8">
    <location>
        <begin position="167"/>
        <end position="182"/>
    </location>
</feature>
<reference evidence="11" key="1">
    <citation type="journal article" date="2020" name="bioRxiv">
        <title>Hybrid origin of Populus tomentosa Carr. identified through genome sequencing and phylogenomic analysis.</title>
        <authorList>
            <person name="An X."/>
            <person name="Gao K."/>
            <person name="Chen Z."/>
            <person name="Li J."/>
            <person name="Yang X."/>
            <person name="Yang X."/>
            <person name="Zhou J."/>
            <person name="Guo T."/>
            <person name="Zhao T."/>
            <person name="Huang S."/>
            <person name="Miao D."/>
            <person name="Khan W.U."/>
            <person name="Rao P."/>
            <person name="Ye M."/>
            <person name="Lei B."/>
            <person name="Liao W."/>
            <person name="Wang J."/>
            <person name="Ji L."/>
            <person name="Li Y."/>
            <person name="Guo B."/>
            <person name="Mustafa N.S."/>
            <person name="Li S."/>
            <person name="Yun Q."/>
            <person name="Keller S.R."/>
            <person name="Mao J."/>
            <person name="Zhang R."/>
            <person name="Strauss S.H."/>
        </authorList>
    </citation>
    <scope>NUCLEOTIDE SEQUENCE</scope>
    <source>
        <strain evidence="11">GM15</strain>
        <tissue evidence="11">Leaf</tissue>
    </source>
</reference>
<gene>
    <name evidence="11" type="ORF">POTOM_021001</name>
</gene>
<feature type="region of interest" description="Disordered" evidence="8">
    <location>
        <begin position="569"/>
        <end position="768"/>
    </location>
</feature>
<dbReference type="EMBL" id="JAAWWB010000010">
    <property type="protein sequence ID" value="KAG6773686.1"/>
    <property type="molecule type" value="Genomic_DNA"/>
</dbReference>